<keyword evidence="1" id="KW-0010">Activator</keyword>
<dbReference type="AlphaFoldDB" id="A0A3N4PJ21"/>
<protein>
    <submittedName>
        <fullName evidence="3">Metal-binding protein</fullName>
    </submittedName>
</protein>
<proteinExistence type="predicted"/>
<dbReference type="GO" id="GO:0003677">
    <property type="term" value="F:DNA binding"/>
    <property type="evidence" value="ECO:0007669"/>
    <property type="project" value="InterPro"/>
</dbReference>
<dbReference type="Proteomes" id="UP000278351">
    <property type="component" value="Unassembled WGS sequence"/>
</dbReference>
<dbReference type="GO" id="GO:0008168">
    <property type="term" value="F:methyltransferase activity"/>
    <property type="evidence" value="ECO:0007669"/>
    <property type="project" value="InterPro"/>
</dbReference>
<reference evidence="3 4" key="1">
    <citation type="submission" date="2018-11" db="EMBL/GenBank/DDBJ databases">
        <title>Chitinophaga lutea sp.nov., isolate from arsenic contaminated soil.</title>
        <authorList>
            <person name="Zong Y."/>
        </authorList>
    </citation>
    <scope>NUCLEOTIDE SEQUENCE [LARGE SCALE GENOMIC DNA]</scope>
    <source>
        <strain evidence="3 4">ZY74</strain>
    </source>
</reference>
<dbReference type="RefSeq" id="WP_123847670.1">
    <property type="nucleotide sequence ID" value="NZ_RPDH01000002.1"/>
</dbReference>
<dbReference type="InterPro" id="IPR035451">
    <property type="entry name" value="Ada-like_dom_sf"/>
</dbReference>
<sequence length="93" mass="10696">MYHHIELGNNNENRHRKLSSLIRAGAVTLGGYKKGGIYGLLHCRSGKRMKVENRVFFTDENEALAHGYRPCGACLPEKYRQWKASKKRVERGH</sequence>
<organism evidence="3 4">
    <name type="scientific">Chitinophaga lutea</name>
    <dbReference type="NCBI Taxonomy" id="2488634"/>
    <lineage>
        <taxon>Bacteria</taxon>
        <taxon>Pseudomonadati</taxon>
        <taxon>Bacteroidota</taxon>
        <taxon>Chitinophagia</taxon>
        <taxon>Chitinophagales</taxon>
        <taxon>Chitinophagaceae</taxon>
        <taxon>Chitinophaga</taxon>
    </lineage>
</organism>
<accession>A0A3N4PJ21</accession>
<dbReference type="SUPFAM" id="SSF57884">
    <property type="entry name" value="Ada DNA repair protein, N-terminal domain (N-Ada 10)"/>
    <property type="match status" value="1"/>
</dbReference>
<feature type="domain" description="Ada DNA repair metal-binding" evidence="2">
    <location>
        <begin position="31"/>
        <end position="77"/>
    </location>
</feature>
<evidence type="ECO:0000259" key="2">
    <source>
        <dbReference type="Pfam" id="PF02805"/>
    </source>
</evidence>
<comment type="caution">
    <text evidence="3">The sequence shown here is derived from an EMBL/GenBank/DDBJ whole genome shotgun (WGS) entry which is preliminary data.</text>
</comment>
<dbReference type="GO" id="GO:0006281">
    <property type="term" value="P:DNA repair"/>
    <property type="evidence" value="ECO:0007669"/>
    <property type="project" value="InterPro"/>
</dbReference>
<evidence type="ECO:0000256" key="1">
    <source>
        <dbReference type="ARBA" id="ARBA00023159"/>
    </source>
</evidence>
<dbReference type="EMBL" id="RPDH01000002">
    <property type="protein sequence ID" value="RPE08673.1"/>
    <property type="molecule type" value="Genomic_DNA"/>
</dbReference>
<dbReference type="GO" id="GO:0008270">
    <property type="term" value="F:zinc ion binding"/>
    <property type="evidence" value="ECO:0007669"/>
    <property type="project" value="InterPro"/>
</dbReference>
<gene>
    <name evidence="3" type="ORF">EGT74_16675</name>
</gene>
<keyword evidence="4" id="KW-1185">Reference proteome</keyword>
<dbReference type="InterPro" id="IPR004026">
    <property type="entry name" value="Ada_DNA_repair_Zn-bd"/>
</dbReference>
<evidence type="ECO:0000313" key="4">
    <source>
        <dbReference type="Proteomes" id="UP000278351"/>
    </source>
</evidence>
<dbReference type="OrthoDB" id="894286at2"/>
<dbReference type="Gene3D" id="3.40.10.10">
    <property type="entry name" value="DNA Methylphosphotriester Repair Domain"/>
    <property type="match status" value="1"/>
</dbReference>
<dbReference type="GO" id="GO:0006355">
    <property type="term" value="P:regulation of DNA-templated transcription"/>
    <property type="evidence" value="ECO:0007669"/>
    <property type="project" value="InterPro"/>
</dbReference>
<dbReference type="Pfam" id="PF02805">
    <property type="entry name" value="Ada_Zn_binding"/>
    <property type="match status" value="1"/>
</dbReference>
<name>A0A3N4PJ21_9BACT</name>
<evidence type="ECO:0000313" key="3">
    <source>
        <dbReference type="EMBL" id="RPE08673.1"/>
    </source>
</evidence>